<dbReference type="KEGG" id="mpof:MPOR_08160"/>
<name>A0A6N4V6Q1_9MYCO</name>
<keyword evidence="2" id="KW-1185">Reference proteome</keyword>
<dbReference type="RefSeq" id="WP_152515043.1">
    <property type="nucleotide sequence ID" value="NZ_AP022570.1"/>
</dbReference>
<evidence type="ECO:0000313" key="1">
    <source>
        <dbReference type="EMBL" id="BBX49790.1"/>
    </source>
</evidence>
<protein>
    <submittedName>
        <fullName evidence="1">Uncharacterized protein</fullName>
    </submittedName>
</protein>
<evidence type="ECO:0000313" key="2">
    <source>
        <dbReference type="Proteomes" id="UP000466785"/>
    </source>
</evidence>
<gene>
    <name evidence="1" type="ORF">MPOR_08160</name>
</gene>
<dbReference type="AlphaFoldDB" id="A0A6N4V6Q1"/>
<dbReference type="EMBL" id="AP022570">
    <property type="protein sequence ID" value="BBX49790.1"/>
    <property type="molecule type" value="Genomic_DNA"/>
</dbReference>
<reference evidence="1 2" key="1">
    <citation type="journal article" date="2019" name="Emerg. Microbes Infect.">
        <title>Comprehensive subspecies identification of 175 nontuberculous mycobacteria species based on 7547 genomic profiles.</title>
        <authorList>
            <person name="Matsumoto Y."/>
            <person name="Kinjo T."/>
            <person name="Motooka D."/>
            <person name="Nabeya D."/>
            <person name="Jung N."/>
            <person name="Uechi K."/>
            <person name="Horii T."/>
            <person name="Iida T."/>
            <person name="Fujita J."/>
            <person name="Nakamura S."/>
        </authorList>
    </citation>
    <scope>NUCLEOTIDE SEQUENCE [LARGE SCALE GENOMIC DNA]</scope>
    <source>
        <strain evidence="1 2">JCM 12603</strain>
    </source>
</reference>
<organism evidence="1 2">
    <name type="scientific">Mycolicibacterium poriferae</name>
    <dbReference type="NCBI Taxonomy" id="39694"/>
    <lineage>
        <taxon>Bacteria</taxon>
        <taxon>Bacillati</taxon>
        <taxon>Actinomycetota</taxon>
        <taxon>Actinomycetes</taxon>
        <taxon>Mycobacteriales</taxon>
        <taxon>Mycobacteriaceae</taxon>
        <taxon>Mycolicibacterium</taxon>
    </lineage>
</organism>
<dbReference type="Proteomes" id="UP000466785">
    <property type="component" value="Chromosome"/>
</dbReference>
<proteinExistence type="predicted"/>
<sequence>MKGSIVSLQAPQSINDIRTAIRELSARAQLARKEGRNADAAELDHRIAHYREELSARP</sequence>
<accession>A0A6N4V6Q1</accession>